<dbReference type="AlphaFoldDB" id="A0AB33K2E9"/>
<keyword evidence="7 10" id="KW-0720">Serine protease</keyword>
<evidence type="ECO:0000256" key="5">
    <source>
        <dbReference type="ARBA" id="ARBA00022692"/>
    </source>
</evidence>
<dbReference type="InterPro" id="IPR050131">
    <property type="entry name" value="Peptidase_S8_subtilisin-like"/>
</dbReference>
<feature type="transmembrane region" description="Helical" evidence="12">
    <location>
        <begin position="378"/>
        <end position="399"/>
    </location>
</feature>
<comment type="similarity">
    <text evidence="2 10">Belongs to the peptidase S8 family.</text>
</comment>
<dbReference type="InterPro" id="IPR036852">
    <property type="entry name" value="Peptidase_S8/S53_dom_sf"/>
</dbReference>
<gene>
    <name evidence="15" type="ORF">KCMC57_41870</name>
</gene>
<evidence type="ECO:0000256" key="3">
    <source>
        <dbReference type="ARBA" id="ARBA00022475"/>
    </source>
</evidence>
<dbReference type="GO" id="GO:0006508">
    <property type="term" value="P:proteolysis"/>
    <property type="evidence" value="ECO:0007669"/>
    <property type="project" value="UniProtKB-KW"/>
</dbReference>
<feature type="compositionally biased region" description="Pro residues" evidence="11">
    <location>
        <begin position="413"/>
        <end position="431"/>
    </location>
</feature>
<evidence type="ECO:0000259" key="14">
    <source>
        <dbReference type="Pfam" id="PF00082"/>
    </source>
</evidence>
<dbReference type="PANTHER" id="PTHR43806:SF11">
    <property type="entry name" value="CEREVISIN-RELATED"/>
    <property type="match status" value="1"/>
</dbReference>
<dbReference type="EMBL" id="AP035881">
    <property type="protein sequence ID" value="BFP47819.1"/>
    <property type="molecule type" value="Genomic_DNA"/>
</dbReference>
<keyword evidence="5 12" id="KW-0812">Transmembrane</keyword>
<feature type="region of interest" description="Disordered" evidence="11">
    <location>
        <begin position="318"/>
        <end position="371"/>
    </location>
</feature>
<comment type="subcellular location">
    <subcellularLocation>
        <location evidence="1">Cell membrane</location>
        <topology evidence="1">Single-pass membrane protein</topology>
    </subcellularLocation>
</comment>
<evidence type="ECO:0000256" key="12">
    <source>
        <dbReference type="SAM" id="Phobius"/>
    </source>
</evidence>
<feature type="active site" description="Charge relay system" evidence="10">
    <location>
        <position position="258"/>
    </location>
</feature>
<dbReference type="PROSITE" id="PS00136">
    <property type="entry name" value="SUBTILASE_ASP"/>
    <property type="match status" value="1"/>
</dbReference>
<dbReference type="InterPro" id="IPR000209">
    <property type="entry name" value="Peptidase_S8/S53_dom"/>
</dbReference>
<keyword evidence="13" id="KW-0732">Signal</keyword>
<organism evidence="15">
    <name type="scientific">Kitasatospora sp. CMC57</name>
    <dbReference type="NCBI Taxonomy" id="3231513"/>
    <lineage>
        <taxon>Bacteria</taxon>
        <taxon>Bacillati</taxon>
        <taxon>Actinomycetota</taxon>
        <taxon>Actinomycetes</taxon>
        <taxon>Kitasatosporales</taxon>
        <taxon>Streptomycetaceae</taxon>
        <taxon>Kitasatospora</taxon>
    </lineage>
</organism>
<dbReference type="InterPro" id="IPR023827">
    <property type="entry name" value="Peptidase_S8_Asp-AS"/>
</dbReference>
<evidence type="ECO:0000256" key="7">
    <source>
        <dbReference type="ARBA" id="ARBA00022825"/>
    </source>
</evidence>
<dbReference type="RefSeq" id="WP_407990106.1">
    <property type="nucleotide sequence ID" value="NZ_AP035881.2"/>
</dbReference>
<feature type="region of interest" description="Disordered" evidence="11">
    <location>
        <begin position="403"/>
        <end position="453"/>
    </location>
</feature>
<feature type="active site" description="Charge relay system" evidence="10">
    <location>
        <position position="62"/>
    </location>
</feature>
<keyword evidence="3" id="KW-1003">Cell membrane</keyword>
<dbReference type="PROSITE" id="PS51892">
    <property type="entry name" value="SUBTILASE"/>
    <property type="match status" value="1"/>
</dbReference>
<dbReference type="InterPro" id="IPR023834">
    <property type="entry name" value="T7SS_pept_S8A_mycosin"/>
</dbReference>
<protein>
    <recommendedName>
        <fullName evidence="14">Peptidase S8/S53 domain-containing protein</fullName>
    </recommendedName>
</protein>
<keyword evidence="6 10" id="KW-0378">Hydrolase</keyword>
<dbReference type="GO" id="GO:0005886">
    <property type="term" value="C:plasma membrane"/>
    <property type="evidence" value="ECO:0007669"/>
    <property type="project" value="UniProtKB-SubCell"/>
</dbReference>
<feature type="domain" description="Peptidase S8/S53" evidence="14">
    <location>
        <begin position="53"/>
        <end position="307"/>
    </location>
</feature>
<evidence type="ECO:0000256" key="2">
    <source>
        <dbReference type="ARBA" id="ARBA00011073"/>
    </source>
</evidence>
<evidence type="ECO:0000256" key="1">
    <source>
        <dbReference type="ARBA" id="ARBA00004162"/>
    </source>
</evidence>
<dbReference type="PRINTS" id="PR00723">
    <property type="entry name" value="SUBTILISIN"/>
</dbReference>
<feature type="compositionally biased region" description="Low complexity" evidence="11">
    <location>
        <begin position="342"/>
        <end position="352"/>
    </location>
</feature>
<accession>A0AB33K2E9</accession>
<keyword evidence="8 12" id="KW-1133">Transmembrane helix</keyword>
<evidence type="ECO:0000256" key="11">
    <source>
        <dbReference type="SAM" id="MobiDB-lite"/>
    </source>
</evidence>
<feature type="chain" id="PRO_5044194049" description="Peptidase S8/S53 domain-containing protein" evidence="13">
    <location>
        <begin position="29"/>
        <end position="453"/>
    </location>
</feature>
<evidence type="ECO:0000256" key="8">
    <source>
        <dbReference type="ARBA" id="ARBA00022989"/>
    </source>
</evidence>
<evidence type="ECO:0000256" key="10">
    <source>
        <dbReference type="PROSITE-ProRule" id="PRU01240"/>
    </source>
</evidence>
<dbReference type="PANTHER" id="PTHR43806">
    <property type="entry name" value="PEPTIDASE S8"/>
    <property type="match status" value="1"/>
</dbReference>
<dbReference type="Gene3D" id="3.40.50.200">
    <property type="entry name" value="Peptidase S8/S53 domain"/>
    <property type="match status" value="1"/>
</dbReference>
<evidence type="ECO:0000256" key="6">
    <source>
        <dbReference type="ARBA" id="ARBA00022801"/>
    </source>
</evidence>
<evidence type="ECO:0000256" key="13">
    <source>
        <dbReference type="SAM" id="SignalP"/>
    </source>
</evidence>
<reference evidence="15" key="1">
    <citation type="submission" date="2024-07" db="EMBL/GenBank/DDBJ databases">
        <title>Complete genome sequences of cellulolytic bacteria, Kitasatospora sp. CMC57 and Streptomyces sp. CMC78, isolated from Japanese agricultural soil.</title>
        <authorList>
            <person name="Hashimoto T."/>
            <person name="Ito M."/>
            <person name="Iwamoto M."/>
            <person name="Fukahori D."/>
            <person name="Shoda T."/>
            <person name="Sakoda M."/>
            <person name="Morohoshi T."/>
            <person name="Mitsuboshi M."/>
            <person name="Nishizawa T."/>
        </authorList>
    </citation>
    <scope>NUCLEOTIDE SEQUENCE</scope>
    <source>
        <strain evidence="15">CMC57</strain>
    </source>
</reference>
<dbReference type="InterPro" id="IPR015500">
    <property type="entry name" value="Peptidase_S8_subtilisin-rel"/>
</dbReference>
<feature type="active site" description="Charge relay system" evidence="10">
    <location>
        <position position="96"/>
    </location>
</feature>
<keyword evidence="9 12" id="KW-0472">Membrane</keyword>
<name>A0AB33K2E9_9ACTN</name>
<dbReference type="SUPFAM" id="SSF52743">
    <property type="entry name" value="Subtilisin-like"/>
    <property type="match status" value="1"/>
</dbReference>
<dbReference type="NCBIfam" id="TIGR03921">
    <property type="entry name" value="T7SS_mycosin"/>
    <property type="match status" value="1"/>
</dbReference>
<evidence type="ECO:0000256" key="4">
    <source>
        <dbReference type="ARBA" id="ARBA00022670"/>
    </source>
</evidence>
<feature type="signal peptide" evidence="13">
    <location>
        <begin position="1"/>
        <end position="28"/>
    </location>
</feature>
<evidence type="ECO:0000313" key="15">
    <source>
        <dbReference type="EMBL" id="BFP47819.1"/>
    </source>
</evidence>
<dbReference type="GO" id="GO:0004252">
    <property type="term" value="F:serine-type endopeptidase activity"/>
    <property type="evidence" value="ECO:0007669"/>
    <property type="project" value="UniProtKB-UniRule"/>
</dbReference>
<dbReference type="Pfam" id="PF00082">
    <property type="entry name" value="Peptidase_S8"/>
    <property type="match status" value="1"/>
</dbReference>
<keyword evidence="4 10" id="KW-0645">Protease</keyword>
<feature type="compositionally biased region" description="Gly residues" evidence="11">
    <location>
        <begin position="353"/>
        <end position="363"/>
    </location>
</feature>
<proteinExistence type="inferred from homology"/>
<evidence type="ECO:0000256" key="9">
    <source>
        <dbReference type="ARBA" id="ARBA00023136"/>
    </source>
</evidence>
<sequence length="453" mass="45715">MSSRQIRGAAVLVLGSLLWGTVAGPAAADDIRTGQWAIEKFDAEAKVWPVSQGENIIVAVIDSGVAAGHQDLAGQILPGIDLSGGQGDGRTDTNGHGTAMASLIAARGHGNNEGVIGLAPKAKILPVKIAVTASGDTGQGEKDRLAEGIRYAVDHGAKVINMSFTGGALDDVRQAIKYAIDKDVVLVGGAGNLGNHDTPVSYPAAVPGVVAVGAVDRSGKVWEKSNKGPELTLVAPGVEIYSADFATTTGYHSGSGTSDATAYVSAIAALVRSKYPELSAGQVINRLIKSAVVPAGQKVPNDSYGYGIASPQKALAANPAVDNGPKENPLLSRPESQRQPDGSSAAPQASPSAGGGTGSGSVGGNQAAEPKSEGGIPVYVWAGVGLVAVLVVGGVIAVARRNKGGGGGGQPPYGGPQPPQQQFPQYPPQQPPYGSQQQYPPQPGGDSGGNPYR</sequence>